<dbReference type="InterPro" id="IPR000515">
    <property type="entry name" value="MetI-like"/>
</dbReference>
<comment type="similarity">
    <text evidence="5">Belongs to the binding-protein-dependent transport system permease family.</text>
</comment>
<dbReference type="PANTHER" id="PTHR43376">
    <property type="entry name" value="OLIGOPEPTIDE TRANSPORT SYSTEM PERMEASE PROTEIN"/>
    <property type="match status" value="1"/>
</dbReference>
<feature type="transmembrane region" description="Helical" evidence="5">
    <location>
        <begin position="195"/>
        <end position="218"/>
    </location>
</feature>
<keyword evidence="4 5" id="KW-0472">Membrane</keyword>
<dbReference type="CDD" id="cd06261">
    <property type="entry name" value="TM_PBP2"/>
    <property type="match status" value="1"/>
</dbReference>
<evidence type="ECO:0000256" key="3">
    <source>
        <dbReference type="ARBA" id="ARBA00022989"/>
    </source>
</evidence>
<dbReference type="Pfam" id="PF00528">
    <property type="entry name" value="BPD_transp_1"/>
    <property type="match status" value="1"/>
</dbReference>
<gene>
    <name evidence="7" type="ORF">DespoDRAFT_01571</name>
</gene>
<evidence type="ECO:0000313" key="8">
    <source>
        <dbReference type="Proteomes" id="UP000005778"/>
    </source>
</evidence>
<dbReference type="PANTHER" id="PTHR43376:SF1">
    <property type="entry name" value="OLIGOPEPTIDE TRANSPORT SYSTEM PERMEASE PROTEIN"/>
    <property type="match status" value="1"/>
</dbReference>
<dbReference type="GO" id="GO:0055085">
    <property type="term" value="P:transmembrane transport"/>
    <property type="evidence" value="ECO:0007669"/>
    <property type="project" value="InterPro"/>
</dbReference>
<dbReference type="AlphaFoldDB" id="I5B1Y8"/>
<dbReference type="eggNOG" id="COG0601">
    <property type="taxonomic scope" value="Bacteria"/>
</dbReference>
<dbReference type="HOGENOM" id="CLU_036879_1_0_7"/>
<comment type="subcellular location">
    <subcellularLocation>
        <location evidence="1 5">Cell membrane</location>
        <topology evidence="1 5">Multi-pass membrane protein</topology>
    </subcellularLocation>
</comment>
<sequence length="343" mass="37672">MKTNQTAAGASGRVISYLVTVWVIITLNFLLPRMMPGDPFVHLSGDEGEDLPEFTEAQKNYYMDQYGFDDSVPVQYARYLVKLAHGDLGESVYFNNAVAGILARRLPWTLGLVTAAVTLSTIIGTFLGVVSAALRHQWADRLLFVGLILISEIPAFLMGLVILFIFAAALDLFPLSGAMSHFTGQMTLMEKATDIAAHAALPVATLTLARLGGIYLLARNSLVTVLEKDFMVTARAKGLTKIRIFWRHALRNALLPIVTRVFMSLGTLVGGAVLVENVFNYPGLGKLLRESVMVQDYPLIQGIFLLVTLAVLSANFMADLVYRRLDPRVSERTPVQGQRLVKA</sequence>
<keyword evidence="5" id="KW-0813">Transport</keyword>
<proteinExistence type="inferred from homology"/>
<dbReference type="InterPro" id="IPR035906">
    <property type="entry name" value="MetI-like_sf"/>
</dbReference>
<evidence type="ECO:0000256" key="1">
    <source>
        <dbReference type="ARBA" id="ARBA00004651"/>
    </source>
</evidence>
<dbReference type="GO" id="GO:0005886">
    <property type="term" value="C:plasma membrane"/>
    <property type="evidence" value="ECO:0007669"/>
    <property type="project" value="UniProtKB-SubCell"/>
</dbReference>
<evidence type="ECO:0000256" key="2">
    <source>
        <dbReference type="ARBA" id="ARBA00022692"/>
    </source>
</evidence>
<dbReference type="EMBL" id="CM001488">
    <property type="protein sequence ID" value="EIM63501.1"/>
    <property type="molecule type" value="Genomic_DNA"/>
</dbReference>
<dbReference type="OrthoDB" id="9778910at2"/>
<dbReference type="RefSeq" id="WP_004072639.1">
    <property type="nucleotide sequence ID" value="NZ_CM001488.1"/>
</dbReference>
<evidence type="ECO:0000256" key="4">
    <source>
        <dbReference type="ARBA" id="ARBA00023136"/>
    </source>
</evidence>
<feature type="domain" description="ABC transmembrane type-1" evidence="6">
    <location>
        <begin position="106"/>
        <end position="318"/>
    </location>
</feature>
<feature type="transmembrane region" description="Helical" evidence="5">
    <location>
        <begin position="142"/>
        <end position="175"/>
    </location>
</feature>
<accession>I5B1Y8</accession>
<evidence type="ECO:0000256" key="5">
    <source>
        <dbReference type="RuleBase" id="RU363032"/>
    </source>
</evidence>
<protein>
    <submittedName>
        <fullName evidence="7">ABC-type dipeptide/oligopeptide/nickel transport system, permease component</fullName>
    </submittedName>
</protein>
<dbReference type="STRING" id="879212.DespoDRAFT_01571"/>
<keyword evidence="2 5" id="KW-0812">Transmembrane</keyword>
<feature type="transmembrane region" description="Helical" evidence="5">
    <location>
        <begin position="12"/>
        <end position="31"/>
    </location>
</feature>
<dbReference type="Proteomes" id="UP000005778">
    <property type="component" value="Chromosome"/>
</dbReference>
<reference evidence="7 8" key="2">
    <citation type="submission" date="2012-02" db="EMBL/GenBank/DDBJ databases">
        <title>Improved High-Quality Draft sequence of Desulfobacter postgatei 2ac9.</title>
        <authorList>
            <consortium name="US DOE Joint Genome Institute"/>
            <person name="Lucas S."/>
            <person name="Han J."/>
            <person name="Lapidus A."/>
            <person name="Cheng J.-F."/>
            <person name="Goodwin L."/>
            <person name="Pitluck S."/>
            <person name="Peters L."/>
            <person name="Ovchinnikova G."/>
            <person name="Held B."/>
            <person name="Detter J.C."/>
            <person name="Han C."/>
            <person name="Tapia R."/>
            <person name="Land M."/>
            <person name="Hauser L."/>
            <person name="Kyrpides N."/>
            <person name="Ivanova N."/>
            <person name="Pagani I."/>
            <person name="Orellana R."/>
            <person name="Lovley D."/>
            <person name="Woyke T."/>
        </authorList>
    </citation>
    <scope>NUCLEOTIDE SEQUENCE [LARGE SCALE GENOMIC DNA]</scope>
    <source>
        <strain evidence="7 8">2ac9</strain>
    </source>
</reference>
<dbReference type="Gene3D" id="1.10.3720.10">
    <property type="entry name" value="MetI-like"/>
    <property type="match status" value="1"/>
</dbReference>
<reference evidence="7 8" key="1">
    <citation type="submission" date="2011-09" db="EMBL/GenBank/DDBJ databases">
        <authorList>
            <consortium name="US DOE Joint Genome Institute (JGI-PGF)"/>
            <person name="Lucas S."/>
            <person name="Han J."/>
            <person name="Lapidus A."/>
            <person name="Cheng J.-F."/>
            <person name="Goodwin L."/>
            <person name="Pitluck S."/>
            <person name="Peters L."/>
            <person name="Land M.L."/>
            <person name="Hauser L."/>
            <person name="Orellana R."/>
            <person name="Lovley D."/>
            <person name="Woyke T.J."/>
        </authorList>
    </citation>
    <scope>NUCLEOTIDE SEQUENCE [LARGE SCALE GENOMIC DNA]</scope>
    <source>
        <strain evidence="7 8">2ac9</strain>
    </source>
</reference>
<organism evidence="7 8">
    <name type="scientific">Desulfobacter postgatei 2ac9</name>
    <dbReference type="NCBI Taxonomy" id="879212"/>
    <lineage>
        <taxon>Bacteria</taxon>
        <taxon>Pseudomonadati</taxon>
        <taxon>Thermodesulfobacteriota</taxon>
        <taxon>Desulfobacteria</taxon>
        <taxon>Desulfobacterales</taxon>
        <taxon>Desulfobacteraceae</taxon>
        <taxon>Desulfobacter</taxon>
    </lineage>
</organism>
<feature type="transmembrane region" description="Helical" evidence="5">
    <location>
        <begin position="108"/>
        <end position="130"/>
    </location>
</feature>
<name>I5B1Y8_9BACT</name>
<dbReference type="PROSITE" id="PS50928">
    <property type="entry name" value="ABC_TM1"/>
    <property type="match status" value="1"/>
</dbReference>
<feature type="transmembrane region" description="Helical" evidence="5">
    <location>
        <begin position="299"/>
        <end position="322"/>
    </location>
</feature>
<keyword evidence="8" id="KW-1185">Reference proteome</keyword>
<dbReference type="SUPFAM" id="SSF161098">
    <property type="entry name" value="MetI-like"/>
    <property type="match status" value="1"/>
</dbReference>
<evidence type="ECO:0000259" key="6">
    <source>
        <dbReference type="PROSITE" id="PS50928"/>
    </source>
</evidence>
<keyword evidence="3 5" id="KW-1133">Transmembrane helix</keyword>
<feature type="transmembrane region" description="Helical" evidence="5">
    <location>
        <begin position="253"/>
        <end position="279"/>
    </location>
</feature>
<evidence type="ECO:0000313" key="7">
    <source>
        <dbReference type="EMBL" id="EIM63501.1"/>
    </source>
</evidence>